<keyword evidence="3" id="KW-0274">FAD</keyword>
<keyword evidence="2" id="KW-0285">Flavoprotein</keyword>
<keyword evidence="7" id="KW-1185">Reference proteome</keyword>
<dbReference type="AlphaFoldDB" id="A0A7W8EHJ2"/>
<dbReference type="Proteomes" id="UP000568380">
    <property type="component" value="Unassembled WGS sequence"/>
</dbReference>
<evidence type="ECO:0000313" key="7">
    <source>
        <dbReference type="Proteomes" id="UP000568380"/>
    </source>
</evidence>
<organism evidence="6 7">
    <name type="scientific">Nonomuraea endophytica</name>
    <dbReference type="NCBI Taxonomy" id="714136"/>
    <lineage>
        <taxon>Bacteria</taxon>
        <taxon>Bacillati</taxon>
        <taxon>Actinomycetota</taxon>
        <taxon>Actinomycetes</taxon>
        <taxon>Streptosporangiales</taxon>
        <taxon>Streptosporangiaceae</taxon>
        <taxon>Nonomuraea</taxon>
    </lineage>
</organism>
<dbReference type="InterPro" id="IPR036188">
    <property type="entry name" value="FAD/NAD-bd_sf"/>
</dbReference>
<dbReference type="PANTHER" id="PTHR43004">
    <property type="entry name" value="TRK SYSTEM POTASSIUM UPTAKE PROTEIN"/>
    <property type="match status" value="1"/>
</dbReference>
<dbReference type="PANTHER" id="PTHR43004:SF19">
    <property type="entry name" value="BINDING MONOOXYGENASE, PUTATIVE (JCVI)-RELATED"/>
    <property type="match status" value="1"/>
</dbReference>
<dbReference type="InterPro" id="IPR002938">
    <property type="entry name" value="FAD-bd"/>
</dbReference>
<dbReference type="Gene3D" id="3.30.70.2450">
    <property type="match status" value="1"/>
</dbReference>
<sequence>MYDVVIVGAGPTGLMAACELALAGVSCTIVDKRGSESNITRAFGLHARALELLDARGMGDELVEAGNPLRTVYPAYASRVDFGRLDTRYPMLLLVPQNGTEKLLQRRAAELGVQIRRNANVVGLTQDAQSVRVRLEDGGELETRYVIGADGAHSTVRDLVDVGFAGAAYSMPMLLADVRIPAGEPPITQVGTQGVVVTLPFGDGWFRVGAWLREERKDADFAQIRGAFRQIAGTDYDMSEPRWFSRFTAERRQARSYRSGRVFLAGDAAHVNSPIGGQGMNTGIQDAVNLGWKLAATLNGWAPPWLLDTYHAERHPVGSAVLAMTDHLTGLVLSGSRVRLEINRRIIATLLHTAAGRRRILGRLSGLEFAYPPGKPHAPGKPDTPGKPHTHGGQPGEPDAHPLAGRRAADGPTDAGRLYEVLRAGAFVLLSDRGVPTPWHNRVRHARPLSGTRPEATLIRPDGYVAWAGDHTGIQAALLKWCGPADHVNRKGNRAAA</sequence>
<dbReference type="EMBL" id="JACHIN010000006">
    <property type="protein sequence ID" value="MBB5079496.1"/>
    <property type="molecule type" value="Genomic_DNA"/>
</dbReference>
<dbReference type="GO" id="GO:0016709">
    <property type="term" value="F:oxidoreductase activity, acting on paired donors, with incorporation or reduction of molecular oxygen, NAD(P)H as one donor, and incorporation of one atom of oxygen"/>
    <property type="evidence" value="ECO:0007669"/>
    <property type="project" value="UniProtKB-ARBA"/>
</dbReference>
<dbReference type="InterPro" id="IPR050641">
    <property type="entry name" value="RIFMO-like"/>
</dbReference>
<protein>
    <submittedName>
        <fullName evidence="6">2-polyprenyl-6-methoxyphenol hydroxylase-like FAD-dependent oxidoreductase</fullName>
    </submittedName>
</protein>
<evidence type="ECO:0000256" key="2">
    <source>
        <dbReference type="ARBA" id="ARBA00022630"/>
    </source>
</evidence>
<dbReference type="Pfam" id="PF01494">
    <property type="entry name" value="FAD_binding_3"/>
    <property type="match status" value="1"/>
</dbReference>
<name>A0A7W8EHJ2_9ACTN</name>
<reference evidence="6 7" key="1">
    <citation type="submission" date="2020-08" db="EMBL/GenBank/DDBJ databases">
        <title>Genomic Encyclopedia of Type Strains, Phase IV (KMG-IV): sequencing the most valuable type-strain genomes for metagenomic binning, comparative biology and taxonomic classification.</title>
        <authorList>
            <person name="Goeker M."/>
        </authorList>
    </citation>
    <scope>NUCLEOTIDE SEQUENCE [LARGE SCALE GENOMIC DNA]</scope>
    <source>
        <strain evidence="6 7">DSM 45385</strain>
    </source>
</reference>
<comment type="cofactor">
    <cofactor evidence="1">
        <name>FAD</name>
        <dbReference type="ChEBI" id="CHEBI:57692"/>
    </cofactor>
</comment>
<accession>A0A7W8EHJ2</accession>
<dbReference type="Gene3D" id="3.50.50.60">
    <property type="entry name" value="FAD/NAD(P)-binding domain"/>
    <property type="match status" value="2"/>
</dbReference>
<proteinExistence type="predicted"/>
<feature type="region of interest" description="Disordered" evidence="4">
    <location>
        <begin position="371"/>
        <end position="411"/>
    </location>
</feature>
<evidence type="ECO:0000256" key="4">
    <source>
        <dbReference type="SAM" id="MobiDB-lite"/>
    </source>
</evidence>
<dbReference type="Gene3D" id="3.40.30.120">
    <property type="match status" value="1"/>
</dbReference>
<evidence type="ECO:0000256" key="1">
    <source>
        <dbReference type="ARBA" id="ARBA00001974"/>
    </source>
</evidence>
<evidence type="ECO:0000259" key="5">
    <source>
        <dbReference type="Pfam" id="PF01494"/>
    </source>
</evidence>
<gene>
    <name evidence="6" type="ORF">HNR40_004982</name>
</gene>
<dbReference type="GO" id="GO:0071949">
    <property type="term" value="F:FAD binding"/>
    <property type="evidence" value="ECO:0007669"/>
    <property type="project" value="InterPro"/>
</dbReference>
<dbReference type="SUPFAM" id="SSF51905">
    <property type="entry name" value="FAD/NAD(P)-binding domain"/>
    <property type="match status" value="1"/>
</dbReference>
<comment type="caution">
    <text evidence="6">The sequence shown here is derived from an EMBL/GenBank/DDBJ whole genome shotgun (WGS) entry which is preliminary data.</text>
</comment>
<dbReference type="Pfam" id="PF21274">
    <property type="entry name" value="Rng_hyd_C"/>
    <property type="match status" value="1"/>
</dbReference>
<evidence type="ECO:0000256" key="3">
    <source>
        <dbReference type="ARBA" id="ARBA00022827"/>
    </source>
</evidence>
<evidence type="ECO:0000313" key="6">
    <source>
        <dbReference type="EMBL" id="MBB5079496.1"/>
    </source>
</evidence>
<dbReference type="PRINTS" id="PR00420">
    <property type="entry name" value="RNGMNOXGNASE"/>
</dbReference>
<feature type="domain" description="FAD-binding" evidence="5">
    <location>
        <begin position="2"/>
        <end position="323"/>
    </location>
</feature>
<dbReference type="RefSeq" id="WP_184965135.1">
    <property type="nucleotide sequence ID" value="NZ_JACHIN010000006.1"/>
</dbReference>